<dbReference type="SUPFAM" id="SSF56784">
    <property type="entry name" value="HAD-like"/>
    <property type="match status" value="1"/>
</dbReference>
<dbReference type="EMBL" id="CAUYUJ010016401">
    <property type="protein sequence ID" value="CAK0864867.1"/>
    <property type="molecule type" value="Genomic_DNA"/>
</dbReference>
<name>A0ABN9UY43_9DINO</name>
<evidence type="ECO:0000313" key="2">
    <source>
        <dbReference type="Proteomes" id="UP001189429"/>
    </source>
</evidence>
<accession>A0ABN9UY43</accession>
<dbReference type="PANTHER" id="PTHR18901">
    <property type="entry name" value="2-DEOXYGLUCOSE-6-PHOSPHATE PHOSPHATASE 2"/>
    <property type="match status" value="1"/>
</dbReference>
<sequence length="241" mass="26307">MSFSQPESFFEFYHCSTCWGAVWRIDYEGQSHVGLAEGLRGAGLEPEALTWELHASIIGMRPESWSHKILTSLNVDLEAFSCEQYAHAYHDVMEGLYDRILPMPGAEELVSHLSTLGVRMAIATSSVRKSFDTKMTYHPKLLAPMEVVVTGDDPAVHRGKPAPDIFLEAARRLGAQPGECVVFEDSPHGITAAKAAGMHAVAVPDPRLPGNDFSHADRVVSSLRQWLEELPPTGDAAAALA</sequence>
<dbReference type="InterPro" id="IPR023198">
    <property type="entry name" value="PGP-like_dom2"/>
</dbReference>
<dbReference type="InterPro" id="IPR006439">
    <property type="entry name" value="HAD-SF_hydro_IA"/>
</dbReference>
<organism evidence="1 2">
    <name type="scientific">Prorocentrum cordatum</name>
    <dbReference type="NCBI Taxonomy" id="2364126"/>
    <lineage>
        <taxon>Eukaryota</taxon>
        <taxon>Sar</taxon>
        <taxon>Alveolata</taxon>
        <taxon>Dinophyceae</taxon>
        <taxon>Prorocentrales</taxon>
        <taxon>Prorocentraceae</taxon>
        <taxon>Prorocentrum</taxon>
    </lineage>
</organism>
<dbReference type="Pfam" id="PF00702">
    <property type="entry name" value="Hydrolase"/>
    <property type="match status" value="1"/>
</dbReference>
<dbReference type="NCBIfam" id="TIGR01509">
    <property type="entry name" value="HAD-SF-IA-v3"/>
    <property type="match status" value="1"/>
</dbReference>
<dbReference type="InterPro" id="IPR036412">
    <property type="entry name" value="HAD-like_sf"/>
</dbReference>
<comment type="caution">
    <text evidence="1">The sequence shown here is derived from an EMBL/GenBank/DDBJ whole genome shotgun (WGS) entry which is preliminary data.</text>
</comment>
<dbReference type="Proteomes" id="UP001189429">
    <property type="component" value="Unassembled WGS sequence"/>
</dbReference>
<protein>
    <submittedName>
        <fullName evidence="1">Uncharacterized protein</fullName>
    </submittedName>
</protein>
<gene>
    <name evidence="1" type="ORF">PCOR1329_LOCUS52597</name>
</gene>
<proteinExistence type="predicted"/>
<dbReference type="Gene3D" id="1.10.150.240">
    <property type="entry name" value="Putative phosphatase, domain 2"/>
    <property type="match status" value="1"/>
</dbReference>
<dbReference type="InterPro" id="IPR023214">
    <property type="entry name" value="HAD_sf"/>
</dbReference>
<reference evidence="1" key="1">
    <citation type="submission" date="2023-10" db="EMBL/GenBank/DDBJ databases">
        <authorList>
            <person name="Chen Y."/>
            <person name="Shah S."/>
            <person name="Dougan E. K."/>
            <person name="Thang M."/>
            <person name="Chan C."/>
        </authorList>
    </citation>
    <scope>NUCLEOTIDE SEQUENCE [LARGE SCALE GENOMIC DNA]</scope>
</reference>
<dbReference type="PANTHER" id="PTHR18901:SF38">
    <property type="entry name" value="PSEUDOURIDINE-5'-PHOSPHATASE"/>
    <property type="match status" value="1"/>
</dbReference>
<evidence type="ECO:0000313" key="1">
    <source>
        <dbReference type="EMBL" id="CAK0864867.1"/>
    </source>
</evidence>
<keyword evidence="2" id="KW-1185">Reference proteome</keyword>
<dbReference type="Gene3D" id="3.40.50.1000">
    <property type="entry name" value="HAD superfamily/HAD-like"/>
    <property type="match status" value="1"/>
</dbReference>